<reference evidence="2 3" key="1">
    <citation type="submission" date="2015-11" db="EMBL/GenBank/DDBJ databases">
        <authorList>
            <person name="Zhang Y."/>
            <person name="Guo Z."/>
        </authorList>
    </citation>
    <scope>NUCLEOTIDE SEQUENCE [LARGE SCALE GENOMIC DNA]</scope>
    <source>
        <strain evidence="2 3">KCTC 12086</strain>
    </source>
</reference>
<feature type="transmembrane region" description="Helical" evidence="1">
    <location>
        <begin position="147"/>
        <end position="165"/>
    </location>
</feature>
<dbReference type="OrthoDB" id="6290375at2"/>
<keyword evidence="1" id="KW-1133">Transmembrane helix</keyword>
<dbReference type="Proteomes" id="UP000061457">
    <property type="component" value="Chromosome I"/>
</dbReference>
<name>A0A0S2JXD2_9GAMM</name>
<accession>A0A0S2JXD2</accession>
<dbReference type="STRING" id="161398.PP2015_125"/>
<dbReference type="KEGG" id="pphe:PP2015_125"/>
<gene>
    <name evidence="2" type="ORF">PP2015_125</name>
</gene>
<dbReference type="EMBL" id="CP013187">
    <property type="protein sequence ID" value="ALO40653.1"/>
    <property type="molecule type" value="Genomic_DNA"/>
</dbReference>
<keyword evidence="3" id="KW-1185">Reference proteome</keyword>
<proteinExistence type="predicted"/>
<feature type="transmembrane region" description="Helical" evidence="1">
    <location>
        <begin position="118"/>
        <end position="135"/>
    </location>
</feature>
<keyword evidence="1" id="KW-0812">Transmembrane</keyword>
<evidence type="ECO:0000313" key="3">
    <source>
        <dbReference type="Proteomes" id="UP000061457"/>
    </source>
</evidence>
<keyword evidence="1" id="KW-0472">Membrane</keyword>
<dbReference type="AlphaFoldDB" id="A0A0S2JXD2"/>
<dbReference type="PATRIC" id="fig|161398.10.peg.129"/>
<protein>
    <submittedName>
        <fullName evidence="2">Uncharacterized protein</fullName>
    </submittedName>
</protein>
<evidence type="ECO:0000313" key="2">
    <source>
        <dbReference type="EMBL" id="ALO40653.1"/>
    </source>
</evidence>
<organism evidence="2 3">
    <name type="scientific">Pseudoalteromonas phenolica</name>
    <dbReference type="NCBI Taxonomy" id="161398"/>
    <lineage>
        <taxon>Bacteria</taxon>
        <taxon>Pseudomonadati</taxon>
        <taxon>Pseudomonadota</taxon>
        <taxon>Gammaproteobacteria</taxon>
        <taxon>Alteromonadales</taxon>
        <taxon>Pseudoalteromonadaceae</taxon>
        <taxon>Pseudoalteromonas</taxon>
    </lineage>
</organism>
<sequence length="179" mass="20693">MKIDTEFNYRVHSIVIEANSFGKEVIYLDGDKVSEQRNIASNGRHLIQVDEEQLEIKFKVVSQLTGPLIIELSNEQGLIESKTVDLMYELEQQQLNDGIRFTPEEYNWKDEIEFPSQLMFYTLFIAPVILCQILEKSPIEATWPDQVTFYGCIGLAVVVCIEIVYRLSKQFKHLNAAEQ</sequence>
<dbReference type="RefSeq" id="WP_058028447.1">
    <property type="nucleotide sequence ID" value="NZ_CP013187.1"/>
</dbReference>
<evidence type="ECO:0000256" key="1">
    <source>
        <dbReference type="SAM" id="Phobius"/>
    </source>
</evidence>